<reference evidence="3" key="1">
    <citation type="submission" date="2020-05" db="EMBL/GenBank/DDBJ databases">
        <title>Mycena genomes resolve the evolution of fungal bioluminescence.</title>
        <authorList>
            <person name="Tsai I.J."/>
        </authorList>
    </citation>
    <scope>NUCLEOTIDE SEQUENCE</scope>
    <source>
        <strain evidence="3">160909Yilan</strain>
    </source>
</reference>
<feature type="transmembrane region" description="Helical" evidence="2">
    <location>
        <begin position="83"/>
        <end position="103"/>
    </location>
</feature>
<dbReference type="AlphaFoldDB" id="A0A8H6XFC1"/>
<dbReference type="OrthoDB" id="2500246at2759"/>
<proteinExistence type="predicted"/>
<keyword evidence="2" id="KW-0812">Transmembrane</keyword>
<comment type="caution">
    <text evidence="3">The sequence shown here is derived from an EMBL/GenBank/DDBJ whole genome shotgun (WGS) entry which is preliminary data.</text>
</comment>
<keyword evidence="2" id="KW-0472">Membrane</keyword>
<evidence type="ECO:0000313" key="4">
    <source>
        <dbReference type="Proteomes" id="UP000623467"/>
    </source>
</evidence>
<dbReference type="EMBL" id="JACAZH010000031">
    <property type="protein sequence ID" value="KAF7339466.1"/>
    <property type="molecule type" value="Genomic_DNA"/>
</dbReference>
<organism evidence="3 4">
    <name type="scientific">Mycena sanguinolenta</name>
    <dbReference type="NCBI Taxonomy" id="230812"/>
    <lineage>
        <taxon>Eukaryota</taxon>
        <taxon>Fungi</taxon>
        <taxon>Dikarya</taxon>
        <taxon>Basidiomycota</taxon>
        <taxon>Agaricomycotina</taxon>
        <taxon>Agaricomycetes</taxon>
        <taxon>Agaricomycetidae</taxon>
        <taxon>Agaricales</taxon>
        <taxon>Marasmiineae</taxon>
        <taxon>Mycenaceae</taxon>
        <taxon>Mycena</taxon>
    </lineage>
</organism>
<evidence type="ECO:0000313" key="3">
    <source>
        <dbReference type="EMBL" id="KAF7339466.1"/>
    </source>
</evidence>
<accession>A0A8H6XFC1</accession>
<feature type="region of interest" description="Disordered" evidence="1">
    <location>
        <begin position="136"/>
        <end position="180"/>
    </location>
</feature>
<protein>
    <submittedName>
        <fullName evidence="3">Uncharacterized protein</fullName>
    </submittedName>
</protein>
<gene>
    <name evidence="3" type="ORF">MSAN_02160900</name>
</gene>
<dbReference type="Proteomes" id="UP000623467">
    <property type="component" value="Unassembled WGS sequence"/>
</dbReference>
<evidence type="ECO:0000256" key="1">
    <source>
        <dbReference type="SAM" id="MobiDB-lite"/>
    </source>
</evidence>
<sequence length="180" mass="19056">MDFVQNLDPSKLTLGLTALSFIISPFSSAPYNLPIMLFGMVATQMQESSEGQALQLFTGLLGGSAIFDIIWMTKNEQNGFVRLLAILLLIGKIPTFISFSLAIRQTGGHFPGLGIRGGDLSGATVWDSMPGSFGGRGNNGYQNLDEERPAQFSRPAPPPAAPAAQPAPQTPAAPGSYQTV</sequence>
<evidence type="ECO:0000256" key="2">
    <source>
        <dbReference type="SAM" id="Phobius"/>
    </source>
</evidence>
<feature type="transmembrane region" description="Helical" evidence="2">
    <location>
        <begin position="52"/>
        <end position="71"/>
    </location>
</feature>
<feature type="compositionally biased region" description="Low complexity" evidence="1">
    <location>
        <begin position="162"/>
        <end position="174"/>
    </location>
</feature>
<keyword evidence="2" id="KW-1133">Transmembrane helix</keyword>
<keyword evidence="4" id="KW-1185">Reference proteome</keyword>
<name>A0A8H6XFC1_9AGAR</name>